<keyword evidence="2" id="KW-0805">Transcription regulation</keyword>
<evidence type="ECO:0000313" key="9">
    <source>
        <dbReference type="Proteomes" id="UP000184041"/>
    </source>
</evidence>
<dbReference type="AlphaFoldDB" id="A0A1M5FX12"/>
<dbReference type="RefSeq" id="WP_073065798.1">
    <property type="nucleotide sequence ID" value="NZ_FQUS01000016.1"/>
</dbReference>
<reference evidence="8 9" key="1">
    <citation type="submission" date="2016-11" db="EMBL/GenBank/DDBJ databases">
        <authorList>
            <person name="Jaros S."/>
            <person name="Januszkiewicz K."/>
            <person name="Wedrychowicz H."/>
        </authorList>
    </citation>
    <scope>NUCLEOTIDE SEQUENCE [LARGE SCALE GENOMIC DNA]</scope>
    <source>
        <strain evidence="8 9">DSM 21986</strain>
    </source>
</reference>
<dbReference type="InterPro" id="IPR039425">
    <property type="entry name" value="RNA_pol_sigma-70-like"/>
</dbReference>
<dbReference type="GO" id="GO:0006352">
    <property type="term" value="P:DNA-templated transcription initiation"/>
    <property type="evidence" value="ECO:0007669"/>
    <property type="project" value="InterPro"/>
</dbReference>
<name>A0A1M5FX12_9BACT</name>
<keyword evidence="3" id="KW-0731">Sigma factor</keyword>
<evidence type="ECO:0000256" key="4">
    <source>
        <dbReference type="ARBA" id="ARBA00023163"/>
    </source>
</evidence>
<dbReference type="InterPro" id="IPR014284">
    <property type="entry name" value="RNA_pol_sigma-70_dom"/>
</dbReference>
<dbReference type="Pfam" id="PF04542">
    <property type="entry name" value="Sigma70_r2"/>
    <property type="match status" value="1"/>
</dbReference>
<dbReference type="Gene3D" id="1.10.1740.10">
    <property type="match status" value="1"/>
</dbReference>
<accession>A0A1M5FX12</accession>
<feature type="transmembrane region" description="Helical" evidence="5">
    <location>
        <begin position="176"/>
        <end position="197"/>
    </location>
</feature>
<keyword evidence="5" id="KW-0812">Transmembrane</keyword>
<dbReference type="SUPFAM" id="SSF88946">
    <property type="entry name" value="Sigma2 domain of RNA polymerase sigma factors"/>
    <property type="match status" value="1"/>
</dbReference>
<evidence type="ECO:0000313" key="8">
    <source>
        <dbReference type="EMBL" id="SHF95989.1"/>
    </source>
</evidence>
<keyword evidence="5" id="KW-1133">Transmembrane helix</keyword>
<keyword evidence="5" id="KW-0472">Membrane</keyword>
<dbReference type="InterPro" id="IPR013325">
    <property type="entry name" value="RNA_pol_sigma_r2"/>
</dbReference>
<proteinExistence type="inferred from homology"/>
<dbReference type="SUPFAM" id="SSF88659">
    <property type="entry name" value="Sigma3 and sigma4 domains of RNA polymerase sigma factors"/>
    <property type="match status" value="1"/>
</dbReference>
<evidence type="ECO:0000259" key="7">
    <source>
        <dbReference type="Pfam" id="PF08281"/>
    </source>
</evidence>
<dbReference type="PANTHER" id="PTHR43133:SF46">
    <property type="entry name" value="RNA POLYMERASE SIGMA-70 FACTOR ECF SUBFAMILY"/>
    <property type="match status" value="1"/>
</dbReference>
<dbReference type="InterPro" id="IPR036388">
    <property type="entry name" value="WH-like_DNA-bd_sf"/>
</dbReference>
<dbReference type="GO" id="GO:0016987">
    <property type="term" value="F:sigma factor activity"/>
    <property type="evidence" value="ECO:0007669"/>
    <property type="project" value="UniProtKB-KW"/>
</dbReference>
<dbReference type="STRING" id="1194090.SAMN05443144_1165"/>
<evidence type="ECO:0000256" key="5">
    <source>
        <dbReference type="SAM" id="Phobius"/>
    </source>
</evidence>
<dbReference type="Gene3D" id="1.10.10.10">
    <property type="entry name" value="Winged helix-like DNA-binding domain superfamily/Winged helix DNA-binding domain"/>
    <property type="match status" value="1"/>
</dbReference>
<dbReference type="Proteomes" id="UP000184041">
    <property type="component" value="Unassembled WGS sequence"/>
</dbReference>
<dbReference type="InterPro" id="IPR013324">
    <property type="entry name" value="RNA_pol_sigma_r3/r4-like"/>
</dbReference>
<sequence>MGLTEKQLLVKRLKKSDRKAFDRLYRIYEEKLYAFAYKLTRSHEEAREIVQYTFFKIWEKRSTIDENKNFEAFLFTIARNKVYNKARKRTYVHAYEHYLKNKLSHQQNNGTEESLQYRETWEVVENAIEQLPPRRKEVFTLSRMNGLTNKEIAHLTDTSVSNIENHIHKALKVLRIYLSNHGIISLFIVIVCFSWFLI</sequence>
<dbReference type="NCBIfam" id="TIGR02985">
    <property type="entry name" value="Sig70_bacteroi1"/>
    <property type="match status" value="1"/>
</dbReference>
<feature type="domain" description="RNA polymerase sigma factor 70 region 4 type 2" evidence="7">
    <location>
        <begin position="123"/>
        <end position="172"/>
    </location>
</feature>
<dbReference type="CDD" id="cd06171">
    <property type="entry name" value="Sigma70_r4"/>
    <property type="match status" value="1"/>
</dbReference>
<dbReference type="NCBIfam" id="TIGR02937">
    <property type="entry name" value="sigma70-ECF"/>
    <property type="match status" value="1"/>
</dbReference>
<dbReference type="OrthoDB" id="764811at2"/>
<organism evidence="8 9">
    <name type="scientific">Fodinibius roseus</name>
    <dbReference type="NCBI Taxonomy" id="1194090"/>
    <lineage>
        <taxon>Bacteria</taxon>
        <taxon>Pseudomonadati</taxon>
        <taxon>Balneolota</taxon>
        <taxon>Balneolia</taxon>
        <taxon>Balneolales</taxon>
        <taxon>Balneolaceae</taxon>
        <taxon>Fodinibius</taxon>
    </lineage>
</organism>
<dbReference type="InterPro" id="IPR014327">
    <property type="entry name" value="RNA_pol_sigma70_bacteroid"/>
</dbReference>
<feature type="domain" description="RNA polymerase sigma-70 region 2" evidence="6">
    <location>
        <begin position="24"/>
        <end position="89"/>
    </location>
</feature>
<evidence type="ECO:0000256" key="3">
    <source>
        <dbReference type="ARBA" id="ARBA00023082"/>
    </source>
</evidence>
<protein>
    <submittedName>
        <fullName evidence="8">RNA polymerase sigma-70 factor, ECF subfamily</fullName>
    </submittedName>
</protein>
<dbReference type="Pfam" id="PF08281">
    <property type="entry name" value="Sigma70_r4_2"/>
    <property type="match status" value="1"/>
</dbReference>
<dbReference type="PANTHER" id="PTHR43133">
    <property type="entry name" value="RNA POLYMERASE ECF-TYPE SIGMA FACTO"/>
    <property type="match status" value="1"/>
</dbReference>
<keyword evidence="4" id="KW-0804">Transcription</keyword>
<gene>
    <name evidence="8" type="ORF">SAMN05443144_1165</name>
</gene>
<dbReference type="GO" id="GO:0003677">
    <property type="term" value="F:DNA binding"/>
    <property type="evidence" value="ECO:0007669"/>
    <property type="project" value="InterPro"/>
</dbReference>
<dbReference type="InterPro" id="IPR007627">
    <property type="entry name" value="RNA_pol_sigma70_r2"/>
</dbReference>
<keyword evidence="9" id="KW-1185">Reference proteome</keyword>
<evidence type="ECO:0000259" key="6">
    <source>
        <dbReference type="Pfam" id="PF04542"/>
    </source>
</evidence>
<comment type="similarity">
    <text evidence="1">Belongs to the sigma-70 factor family. ECF subfamily.</text>
</comment>
<dbReference type="InterPro" id="IPR013249">
    <property type="entry name" value="RNA_pol_sigma70_r4_t2"/>
</dbReference>
<evidence type="ECO:0000256" key="2">
    <source>
        <dbReference type="ARBA" id="ARBA00023015"/>
    </source>
</evidence>
<evidence type="ECO:0000256" key="1">
    <source>
        <dbReference type="ARBA" id="ARBA00010641"/>
    </source>
</evidence>
<dbReference type="EMBL" id="FQUS01000016">
    <property type="protein sequence ID" value="SHF95989.1"/>
    <property type="molecule type" value="Genomic_DNA"/>
</dbReference>